<dbReference type="AlphaFoldDB" id="A0A0A9WR27"/>
<organism evidence="1">
    <name type="scientific">Lygus hesperus</name>
    <name type="common">Western plant bug</name>
    <dbReference type="NCBI Taxonomy" id="30085"/>
    <lineage>
        <taxon>Eukaryota</taxon>
        <taxon>Metazoa</taxon>
        <taxon>Ecdysozoa</taxon>
        <taxon>Arthropoda</taxon>
        <taxon>Hexapoda</taxon>
        <taxon>Insecta</taxon>
        <taxon>Pterygota</taxon>
        <taxon>Neoptera</taxon>
        <taxon>Paraneoptera</taxon>
        <taxon>Hemiptera</taxon>
        <taxon>Heteroptera</taxon>
        <taxon>Panheteroptera</taxon>
        <taxon>Cimicomorpha</taxon>
        <taxon>Miridae</taxon>
        <taxon>Mirini</taxon>
        <taxon>Lygus</taxon>
    </lineage>
</organism>
<protein>
    <submittedName>
        <fullName evidence="1">Fucose mutarotase</fullName>
    </submittedName>
</protein>
<reference evidence="1" key="1">
    <citation type="journal article" date="2014" name="PLoS ONE">
        <title>Transcriptome-Based Identification of ABC Transporters in the Western Tarnished Plant Bug Lygus hesperus.</title>
        <authorList>
            <person name="Hull J.J."/>
            <person name="Chaney K."/>
            <person name="Geib S.M."/>
            <person name="Fabrick J.A."/>
            <person name="Brent C.S."/>
            <person name="Walsh D."/>
            <person name="Lavine L.C."/>
        </authorList>
    </citation>
    <scope>NUCLEOTIDE SEQUENCE</scope>
</reference>
<name>A0A0A9WR27_LYGHE</name>
<dbReference type="EMBL" id="GBHO01034666">
    <property type="protein sequence ID" value="JAG08938.1"/>
    <property type="molecule type" value="Transcribed_RNA"/>
</dbReference>
<accession>A0A0A9WR27</accession>
<feature type="non-terminal residue" evidence="1">
    <location>
        <position position="1"/>
    </location>
</feature>
<sequence length="104" mass="11480">YDTYQVPVKCTASALRMACSGKNSKTVCGLQLPTSSPYNLLLRSCRCSSCLQQLVRITRKLHSALGFDAGWTSSTATHSNLPRSSTPPASFLQYSCTPWEYLRL</sequence>
<gene>
    <name evidence="1" type="ORF">CM83_105393</name>
</gene>
<evidence type="ECO:0000313" key="1">
    <source>
        <dbReference type="EMBL" id="JAG08938.1"/>
    </source>
</evidence>
<proteinExistence type="predicted"/>
<reference evidence="1" key="2">
    <citation type="submission" date="2014-07" db="EMBL/GenBank/DDBJ databases">
        <authorList>
            <person name="Hull J."/>
        </authorList>
    </citation>
    <scope>NUCLEOTIDE SEQUENCE</scope>
</reference>